<reference evidence="19 20" key="1">
    <citation type="submission" date="2017-12" db="EMBL/GenBank/DDBJ databases">
        <title>Genome Sequence of a Multidrug-Resistant Candida haemulonii Isolate from a Patient with Chronic Leg Ulcers in Israel.</title>
        <authorList>
            <person name="Chow N.A."/>
            <person name="Gade L."/>
            <person name="Batra D."/>
            <person name="Rowe L.A."/>
            <person name="Ben-Ami R."/>
            <person name="Loparev V.N."/>
            <person name="Litvintseva A.P."/>
        </authorList>
    </citation>
    <scope>NUCLEOTIDE SEQUENCE [LARGE SCALE GENOMIC DNA]</scope>
    <source>
        <strain evidence="19 20">B11899</strain>
    </source>
</reference>
<dbReference type="InterPro" id="IPR042228">
    <property type="entry name" value="Dynein_linker_3"/>
</dbReference>
<dbReference type="GO" id="GO:0005868">
    <property type="term" value="C:cytoplasmic dynein complex"/>
    <property type="evidence" value="ECO:0007669"/>
    <property type="project" value="UniProtKB-ARBA"/>
</dbReference>
<dbReference type="InterPro" id="IPR043157">
    <property type="entry name" value="Dynein_AAA1S"/>
</dbReference>
<feature type="domain" description="AAA+ ATPase" evidence="18">
    <location>
        <begin position="2104"/>
        <end position="2343"/>
    </location>
</feature>
<evidence type="ECO:0000256" key="1">
    <source>
        <dbReference type="ARBA" id="ARBA00004245"/>
    </source>
</evidence>
<dbReference type="Gene3D" id="1.10.472.130">
    <property type="match status" value="1"/>
</dbReference>
<keyword evidence="11" id="KW-0243">Dynein</keyword>
<dbReference type="PANTHER" id="PTHR45703:SF36">
    <property type="entry name" value="DYNEIN HEAVY CHAIN, CYTOPLASMIC"/>
    <property type="match status" value="1"/>
</dbReference>
<organism evidence="19 20">
    <name type="scientific">Candidozyma haemuli</name>
    <dbReference type="NCBI Taxonomy" id="45357"/>
    <lineage>
        <taxon>Eukaryota</taxon>
        <taxon>Fungi</taxon>
        <taxon>Dikarya</taxon>
        <taxon>Ascomycota</taxon>
        <taxon>Saccharomycotina</taxon>
        <taxon>Pichiomycetes</taxon>
        <taxon>Metschnikowiaceae</taxon>
        <taxon>Candidozyma</taxon>
    </lineage>
</organism>
<dbReference type="InterPro" id="IPR035706">
    <property type="entry name" value="AAA_9"/>
</dbReference>
<dbReference type="FunFam" id="3.40.50.300:FF:000996">
    <property type="entry name" value="Cytoplasmic dynein heavy chain"/>
    <property type="match status" value="1"/>
</dbReference>
<dbReference type="FunFam" id="1.20.920.20:FF:000002">
    <property type="entry name" value="Cytoplasmic dynein 1 heavy chain"/>
    <property type="match status" value="1"/>
</dbReference>
<dbReference type="Gene3D" id="1.20.920.20">
    <property type="match status" value="2"/>
</dbReference>
<sequence>MCAQALKSDEGSELLKVHVLQNFITVLISSQDSRASCIDQESQTEHVLSTFIATESPQALYVVLLIDGGFSILTEMPEQIPNDTVQMSTILKHSDPLRSDVSLHSQLNVFCFPIDEAYNTKNESSPAFVRDLLNHVVTPYFDRLTLDTDKNASNTLETARKKLYELNASLNYVHSQIDVPDLLNYVSPTILDILRAPEVNDSTLQDTTVLNELTQIANTWIRTILSITRTSKNPSGVWSMADEKKFWASMETALEGVQQQVQQPEVQRLIDILAAAKRFQTTLIFQNNLRIAEKLEEVKHYNAFLKDLPIDGLRDAVQSSNKLSDIEASITAIFSHLKRWKSSTTFPLLRIIESIELVLRDISQHLKEILSSLSIMALPQDAFENAVNGKVRGIFSTLDNSIKHMMNVLRELMRKRSEKFMIIKIDREDIDQIESRVQHLAKLKSKHHELSQSLTTSVVDDSINDYLTKAFNKHIVGTEHFDFTSHGALIWAAEEDSYLEIHNQVSKMLSTSLNNGITCCLSFDNFVSFFQQIQGNNSSMSTLLPLIDDSHIVRFLSLAHSMIQDLSSCDANTQNAADNDRNIEDPAALFKIIKSRLSRKARLENIINSLNRTLGDNWTLFAMGSQIRDLTSYLAERLEVSTLFDQWTCLVQSSLHDLKNLSGLFRIQEESDPLFKGMSLNYPYQLMDVPSSLSYYSFMGLRASSDIILQANKIKIMKPIIFTLDEHIEVFSQILNKEQSENGFKTILDPLKRDALQNLLALTSFSWVDIQLDVSQNREDSDFSNFEAKSLRQVHLFQEATYSLLDMQRTMANFGKTLIDDLIPNIMTSKFEVATIQRTIDIARNASLPIVSKSSNAAGFQEALHAQLRQALLNKCTTAVANFRAEVKGEIAASSDLQNMYHVLHYENGNFLIEPPLSSTRACWVSVIDEKVKAISSITVEGFDGIRYPVCHDYSEILMETVNEALHDIDLVFEMSNAAMEEWRSLGEALQIHLEPESSFNDLDVADSLKKASNFLALGKLLNDPRGISKLSGVIDVSFSMVRNQVSGMYEKSKSKLLADFIIKVTQAGLGSLNAMRDSEKRLSNEPNLSYDFQTILNFVVHVLQSKKNIRGWKEFQVLIGECQRLLHRSKIQLPGDWIYPDQLENRVSNLESLISKRMSFVTENLDFFQTRLAQEMNRCNQDLERITNEWFKERSITESTEPGLALSILAKLQKRLNALDASRKRVIEVAEELKVAIPSAISFSTLQDDIDDLGLVWSSLQDVWNSLEEIKRCQWSDTQPRKVKQQLDGLLSSMKKLPALVRHYSAFGVLKNTLSSFSDELVFLQELKAGSLKSRHWNSIFALVDPSLNVSYDSMKLSQVLDMGLKLHQGSIRTILKQANDEQIVEESLNSIEDEWSSIVFETFDFNGKCRLIRNWDKLFDTCHAHLGTLSSMKNSVSHGEFEERRSALEGKIIDLVSTFNIWIEVQKQWSYLEGVFGNNPEIVSSLPTEAARFNNISFDFLELLKRVSRFSLVIDVASMKGLKDSFTKMNESLERTKKGLTDYLEKQRELFPRFYFLGNEDLLELIGGSQDVSRVNRHVKSMFFGVESLVINRDTHSIVAVKSPEGESMLLTNPVSLIKSRELHQWLSELEHQMKMSLAGYIRAAFQAFDSLFSNAYEASQISETIDSFPTQAVIVALNIYFSRKSLESKKDTEFAQLTVFYEKLVKDIASLSTSSEYLYRTRKIESLVIQLIHHRNVCRFLDNIAPHHRASELQQRQLFDFKPEASPLESVVVSHGRFKLPYGFEYHGVLESLAITPLVEKCYLAMTQAIAQGLGGSPFGPAGTGKTESVKALGHSLGRMVKVFNCDDSFDFKSIERILLGLGKVGCWGCFDEFNRLDSSNLSALASQIEAIQTGINGENHQVEIAGHSISVHPKTGLFVTMNPGYVGRNELPENLKRLFRSFSMERPDLEMIIDVILTSQKLTHTEELSSRLVRFYEKLEKTTSFQRHYDFGLRAIKSILRMCGTRRCEGNIANSQRAGLQEEEDLVSRCIIDSVLPKLVPEDVTKFHELTRQVFGDRHISSSEFEAFYDRIRKAAVAKGLTLSEDLLTKCSQVLQISNSHHGFMLVGEAGSGKSTIMRLVLDALSELENVAHKTFVLDCKVLTKNQIFGSLDPITREWSDGLFTGFMRTIIDNMKGEQASRVWVVFDGDIDPEWAENLNSVLDDNKVLTLPNGERLELPSNMRIAFEVDNLEHATLATISRCGMVWFDRSLITEKSLWYKFLFTLRSEGIELADSINADHFDYEKLQIQRSITDAAGAFQDGFFEKVFLISKEYDHIMKHCPQRSLNSFFRFFISEITGLLSFKLQNSTIVWESLEDFVTKAIFISLVWGYSGDCPIEQRVMFTAKLASLTEFTGMEIPENVTEYQISYTDFCWSPWSSQVTTLDLDPHQVMDPSTIVPTVDTVVHEHLIYSLVNKRSPLLLCGPPGSGKTMTLLKALRKSSRLELISLNFSKDTSPNTLLSSLEQHCCYRRSNKGLTLSPKSNGKWAVVFCDEINLPSTDKYGSQNVIALMRLMVERQGFWNSRLREWVTLENVQFVGACNDPSDPGRHQLADRFLRHVSVIMVDYPGRTSMTQIYESFNHAILKCAPDLRGFAKPLTSAMLEVYFASKSHLTTAIQKLTRWCRGILETVLPNTYNELSALLRLWYHEGLRLFYDRLSMEKEKQWTKQLLKDAARDSFPHTDLEKSFKEPILYSDWITSEYEPVSMDELAIFVRERLRVFSEEELDVDLILFEDMLDHTLRVDRVLKQHQGHMILVGPCTSGKSTLTKFVAWMNGIKVIQLNVHKGYTIEDFQRKLREILIACVNGEKICFLIDESSLLETSFIERMNTLLANSEIPGLFEEDEYASLMKQCAAESSAQGHLLDSDQELYAWFTQQVSSNLHVVFTLSDVGTGNRVQVTSSPALFNRCVLSWMGDWSTNSLVEVATKRTQDIALDRSDYEPPVQIENTHYGLPNRHFRDAVVNVCISIHESASSYPNRYLQFLQLFSDLFHRKEDELNGSQRHIMSGLDKLKETVLEVTAMRKVLSEKREDLLAKEADAKIMLDKMISNQNEAERKREFSVVTQEELEKHEAQINKRREVVMGELELAEPAVLEAQRGVQNIKKQHLTEMRSMSNPPAAVKLAMESVCILLGYDVKTWRDVQLVIRKDDFIASIVSFDSETQLEQELSDYMEETYLSRPDFNYETVNRASKACGPLLQWVIAQLRYYSILEKVMPLKKEMVQLQSAAKKSRAQLIAIAEMIDELEQSIDEYKKRYSELIREAERVKVEMETIEGKVRRSESLIENLTSERLRWETNVKSCDEERSRIAGNALLSSAFAVYCGRLDQSSRNDLLHRWQMILKNLNIPFDEFKSPLSSLASADQVAQWTKNGLPNDDLYKQNFAMKLWSEFCFIIDPTEEVKRVLTCSAPQGGIAQTSFLEKSFMRHIENAMRFGGTILVSHAELYDPIMDPILRKDFSHTGGRRLVQLADKAVDISPNFKVLFFTKDSSVEIPPSLASRVNVLNFTVTSGNVENQAQNLCLERLEPQLSDKQREINSLQSDYQIKSHILRQSLLDTLSGVDGTILDKDEAVDKLQCIKSDSTILDEDFSNANETMKEIDDVRSSYREIAKHLSSVYGILGRLSSMSSFYNFPFKTLIEVLQNILGERHENTTPSELARGLYCALFAKVSPSLRKSDRVSLAIALATCYIENDERTVINEGIRRVIGAMGVGGDLDQSLKELFFVNSSDDPNLSNWEELVKEDFGLEMVPVIGPFIQKLLGSSLGWSDVFDQYVTSVFGASPDQLEVLDMADWVKLGKSLFLIAESDHIDITPQIERLANASNQRLKVLAMGTADGSQAAYKELEAAIRVGSWVVLQNVQLSGPWLNDVEQLLEKQNIHENFALFLTCSLTAKNIPSALITKSVVLTYEETPSFKRVLLNSLEYLWTQQISQLNIAKTIVLLVSWLHAILQEQLKFVPISFAKKYDFSEADLTSTAAYLNSLFQSFGDRTTVRIEEVPWREISSILGTVIYGGKVSVVEDNKFCQELAEELFQEKACDEDFVLPKTGHLTIPHDGDLESYKRWIEELPDHLPLSWFGLSEEALVQSQEDKATKTCQRTVALLK</sequence>
<dbReference type="GO" id="GO:0030473">
    <property type="term" value="P:nuclear migration along microtubule"/>
    <property type="evidence" value="ECO:0007669"/>
    <property type="project" value="UniProtKB-ARBA"/>
</dbReference>
<dbReference type="Pfam" id="PF12777">
    <property type="entry name" value="MT"/>
    <property type="match status" value="1"/>
</dbReference>
<dbReference type="InterPro" id="IPR024743">
    <property type="entry name" value="Dynein_HC_stalk"/>
</dbReference>
<dbReference type="InterPro" id="IPR026983">
    <property type="entry name" value="DHC"/>
</dbReference>
<evidence type="ECO:0000259" key="18">
    <source>
        <dbReference type="SMART" id="SM00382"/>
    </source>
</evidence>
<keyword evidence="9" id="KW-0547">Nucleotide-binding</keyword>
<comment type="function">
    <text evidence="16">Cytoplasmic dynein acts as a motor for the intracellular retrograde motility of vesicles and organelles along microtubules. Dynein has ATPase activity; the force-producing power stroke is thought to occur on release of ADP. Required to maintain uniform nuclear distribution in hyphae. May play an important role in the proper orientation of the mitotic spindle into the budding daughter cell yeast. Probably required for normal progression of the cell cycle.</text>
</comment>
<evidence type="ECO:0000256" key="9">
    <source>
        <dbReference type="ARBA" id="ARBA00022741"/>
    </source>
</evidence>
<dbReference type="Pfam" id="PF08385">
    <property type="entry name" value="DHC_N1"/>
    <property type="match status" value="1"/>
</dbReference>
<dbReference type="GO" id="GO:0000741">
    <property type="term" value="P:karyogamy"/>
    <property type="evidence" value="ECO:0007669"/>
    <property type="project" value="UniProtKB-KW"/>
</dbReference>
<dbReference type="GO" id="GO:0005816">
    <property type="term" value="C:spindle pole body"/>
    <property type="evidence" value="ECO:0007669"/>
    <property type="project" value="UniProtKB-ARBA"/>
</dbReference>
<dbReference type="InterPro" id="IPR003593">
    <property type="entry name" value="AAA+_ATPase"/>
</dbReference>
<dbReference type="Gene3D" id="1.20.140.100">
    <property type="entry name" value="Dynein heavy chain, N-terminal domain 2"/>
    <property type="match status" value="1"/>
</dbReference>
<dbReference type="Gene3D" id="1.20.58.1120">
    <property type="match status" value="1"/>
</dbReference>
<dbReference type="InterPro" id="IPR013594">
    <property type="entry name" value="Dynein_heavy_tail"/>
</dbReference>
<evidence type="ECO:0000256" key="12">
    <source>
        <dbReference type="ARBA" id="ARBA00023054"/>
    </source>
</evidence>
<feature type="coiled-coil region" evidence="17">
    <location>
        <begin position="1170"/>
        <end position="1230"/>
    </location>
</feature>
<dbReference type="GO" id="GO:0051959">
    <property type="term" value="F:dynein light intermediate chain binding"/>
    <property type="evidence" value="ECO:0007669"/>
    <property type="project" value="InterPro"/>
</dbReference>
<dbReference type="Proteomes" id="UP000244309">
    <property type="component" value="Unassembled WGS sequence"/>
</dbReference>
<dbReference type="GO" id="GO:1902850">
    <property type="term" value="P:microtubule cytoskeleton organization involved in mitosis"/>
    <property type="evidence" value="ECO:0007669"/>
    <property type="project" value="UniProtKB-ARBA"/>
</dbReference>
<dbReference type="InterPro" id="IPR042219">
    <property type="entry name" value="AAA_lid_11_sf"/>
</dbReference>
<dbReference type="Gene3D" id="3.20.180.20">
    <property type="entry name" value="Dynein heavy chain, N-terminal domain 2"/>
    <property type="match status" value="1"/>
</dbReference>
<feature type="domain" description="AAA+ ATPase" evidence="18">
    <location>
        <begin position="2795"/>
        <end position="3132"/>
    </location>
</feature>
<evidence type="ECO:0000256" key="7">
    <source>
        <dbReference type="ARBA" id="ARBA00022701"/>
    </source>
</evidence>
<protein>
    <recommendedName>
        <fullName evidence="4">Dynein heavy chain, cytoplasmic</fullName>
    </recommendedName>
    <alternativeName>
        <fullName evidence="15">Dynein heavy chain, cytosolic</fullName>
    </alternativeName>
</protein>
<comment type="subcellular location">
    <subcellularLocation>
        <location evidence="1">Cytoplasm</location>
        <location evidence="1">Cytoskeleton</location>
    </subcellularLocation>
</comment>
<dbReference type="GO" id="GO:0000070">
    <property type="term" value="P:mitotic sister chromatid segregation"/>
    <property type="evidence" value="ECO:0007669"/>
    <property type="project" value="UniProtKB-ARBA"/>
</dbReference>
<evidence type="ECO:0000256" key="2">
    <source>
        <dbReference type="ARBA" id="ARBA00008887"/>
    </source>
</evidence>
<feature type="domain" description="AAA+ ATPase" evidence="18">
    <location>
        <begin position="1815"/>
        <end position="1952"/>
    </location>
</feature>
<name>A0A2V1ASS1_9ASCO</name>
<keyword evidence="10" id="KW-0067">ATP-binding</keyword>
<dbReference type="VEuPathDB" id="FungiDB:CXQ85_000105"/>
<gene>
    <name evidence="19" type="ORF">CXQ85_000105</name>
</gene>
<dbReference type="GO" id="GO:0005524">
    <property type="term" value="F:ATP binding"/>
    <property type="evidence" value="ECO:0007669"/>
    <property type="project" value="UniProtKB-KW"/>
</dbReference>
<evidence type="ECO:0000256" key="5">
    <source>
        <dbReference type="ARBA" id="ARBA00022459"/>
    </source>
</evidence>
<dbReference type="OrthoDB" id="447173at2759"/>
<dbReference type="Pfam" id="PF03028">
    <property type="entry name" value="Dynein_heavy"/>
    <property type="match status" value="1"/>
</dbReference>
<accession>A0A2V1ASS1</accession>
<dbReference type="STRING" id="45357.A0A2V1ASS1"/>
<dbReference type="InterPro" id="IPR035699">
    <property type="entry name" value="AAA_6"/>
</dbReference>
<dbReference type="Pfam" id="PF08393">
    <property type="entry name" value="DHC_N2"/>
    <property type="match status" value="1"/>
</dbReference>
<keyword evidence="8" id="KW-0677">Repeat</keyword>
<dbReference type="Gene3D" id="6.10.140.1060">
    <property type="match status" value="1"/>
</dbReference>
<dbReference type="RefSeq" id="XP_025342080.1">
    <property type="nucleotide sequence ID" value="XM_025483865.1"/>
</dbReference>
<comment type="similarity">
    <text evidence="2">Belongs to the dynein heavy chain family.</text>
</comment>
<dbReference type="Pfam" id="PF17852">
    <property type="entry name" value="Dynein_AAA_lid"/>
    <property type="match status" value="1"/>
</dbReference>
<dbReference type="Pfam" id="PF12774">
    <property type="entry name" value="AAA_6"/>
    <property type="match status" value="1"/>
</dbReference>
<keyword evidence="7" id="KW-0493">Microtubule</keyword>
<dbReference type="Gene3D" id="1.10.8.720">
    <property type="entry name" value="Region D6 of dynein motor"/>
    <property type="match status" value="1"/>
</dbReference>
<comment type="caution">
    <text evidence="19">The sequence shown here is derived from an EMBL/GenBank/DDBJ whole genome shotgun (WGS) entry which is preliminary data.</text>
</comment>
<feature type="domain" description="AAA+ ATPase" evidence="18">
    <location>
        <begin position="2461"/>
        <end position="2611"/>
    </location>
</feature>
<evidence type="ECO:0000256" key="13">
    <source>
        <dbReference type="ARBA" id="ARBA00023175"/>
    </source>
</evidence>
<dbReference type="Pfam" id="PF12780">
    <property type="entry name" value="AAA_8"/>
    <property type="match status" value="1"/>
</dbReference>
<dbReference type="Gene3D" id="1.10.287.2620">
    <property type="match status" value="1"/>
</dbReference>
<keyword evidence="14" id="KW-0206">Cytoskeleton</keyword>
<feature type="coiled-coil region" evidence="17">
    <location>
        <begin position="3280"/>
        <end position="3349"/>
    </location>
</feature>
<dbReference type="InterPro" id="IPR004273">
    <property type="entry name" value="Dynein_heavy_D6_P-loop"/>
</dbReference>
<evidence type="ECO:0000256" key="11">
    <source>
        <dbReference type="ARBA" id="ARBA00023017"/>
    </source>
</evidence>
<evidence type="ECO:0000256" key="4">
    <source>
        <dbReference type="ARBA" id="ARBA00022197"/>
    </source>
</evidence>
<keyword evidence="5" id="KW-0415">Karyogamy</keyword>
<evidence type="ECO:0000313" key="19">
    <source>
        <dbReference type="EMBL" id="PVH21140.1"/>
    </source>
</evidence>
<dbReference type="GO" id="GO:0045505">
    <property type="term" value="F:dynein intermediate chain binding"/>
    <property type="evidence" value="ECO:0007669"/>
    <property type="project" value="InterPro"/>
</dbReference>
<dbReference type="Pfam" id="PF12781">
    <property type="entry name" value="AAA_9"/>
    <property type="match status" value="1"/>
</dbReference>
<dbReference type="CDD" id="cd00009">
    <property type="entry name" value="AAA"/>
    <property type="match status" value="1"/>
</dbReference>
<dbReference type="InterPro" id="IPR041466">
    <property type="entry name" value="Dynein_AAA5_ext"/>
</dbReference>
<keyword evidence="13" id="KW-0505">Motor protein</keyword>
<dbReference type="Pfam" id="PF12775">
    <property type="entry name" value="AAA_7"/>
    <property type="match status" value="1"/>
</dbReference>
<comment type="subunit">
    <text evidence="3">Consists of at least two heavy chains and a number of intermediate and light chains.</text>
</comment>
<keyword evidence="12 17" id="KW-0175">Coiled coil</keyword>
<evidence type="ECO:0000313" key="20">
    <source>
        <dbReference type="Proteomes" id="UP000244309"/>
    </source>
</evidence>
<dbReference type="SUPFAM" id="SSF52540">
    <property type="entry name" value="P-loop containing nucleoside triphosphate hydrolases"/>
    <property type="match status" value="4"/>
</dbReference>
<dbReference type="SMART" id="SM00382">
    <property type="entry name" value="AAA"/>
    <property type="match status" value="4"/>
</dbReference>
<evidence type="ECO:0000256" key="17">
    <source>
        <dbReference type="SAM" id="Coils"/>
    </source>
</evidence>
<proteinExistence type="inferred from homology"/>
<dbReference type="EMBL" id="PKFO01000005">
    <property type="protein sequence ID" value="PVH21140.1"/>
    <property type="molecule type" value="Genomic_DNA"/>
</dbReference>
<dbReference type="FunFam" id="1.10.287.2620:FF:000001">
    <property type="entry name" value="Cytoplasmic dynein heavy chain 1"/>
    <property type="match status" value="1"/>
</dbReference>
<dbReference type="Gene3D" id="1.10.8.710">
    <property type="match status" value="1"/>
</dbReference>
<dbReference type="InterPro" id="IPR041658">
    <property type="entry name" value="AAA_lid_11"/>
</dbReference>
<dbReference type="Gene3D" id="3.40.50.300">
    <property type="entry name" value="P-loop containing nucleotide triphosphate hydrolases"/>
    <property type="match status" value="5"/>
</dbReference>
<keyword evidence="6" id="KW-0963">Cytoplasm</keyword>
<dbReference type="GO" id="GO:0005938">
    <property type="term" value="C:cell cortex"/>
    <property type="evidence" value="ECO:0007669"/>
    <property type="project" value="UniProtKB-ARBA"/>
</dbReference>
<evidence type="ECO:0000256" key="8">
    <source>
        <dbReference type="ARBA" id="ARBA00022737"/>
    </source>
</evidence>
<evidence type="ECO:0000256" key="3">
    <source>
        <dbReference type="ARBA" id="ARBA00011655"/>
    </source>
</evidence>
<dbReference type="InterPro" id="IPR042222">
    <property type="entry name" value="Dynein_2_N"/>
</dbReference>
<dbReference type="InterPro" id="IPR027417">
    <property type="entry name" value="P-loop_NTPase"/>
</dbReference>
<dbReference type="FunFam" id="3.20.180.20:FF:000002">
    <property type="entry name" value="Cytoplasmic dynein heavy chain 1"/>
    <property type="match status" value="1"/>
</dbReference>
<evidence type="ECO:0000256" key="6">
    <source>
        <dbReference type="ARBA" id="ARBA00022490"/>
    </source>
</evidence>
<evidence type="ECO:0000256" key="15">
    <source>
        <dbReference type="ARBA" id="ARBA00033439"/>
    </source>
</evidence>
<dbReference type="GO" id="GO:0008569">
    <property type="term" value="F:minus-end-directed microtubule motor activity"/>
    <property type="evidence" value="ECO:0007669"/>
    <property type="project" value="InterPro"/>
</dbReference>
<dbReference type="Pfam" id="PF22597">
    <property type="entry name" value="DYN_lid"/>
    <property type="match status" value="1"/>
</dbReference>
<evidence type="ECO:0000256" key="14">
    <source>
        <dbReference type="ARBA" id="ARBA00023212"/>
    </source>
</evidence>
<dbReference type="InterPro" id="IPR024317">
    <property type="entry name" value="Dynein_heavy_chain_D4_dom"/>
</dbReference>
<dbReference type="Pfam" id="PF18198">
    <property type="entry name" value="AAA_lid_11"/>
    <property type="match status" value="1"/>
</dbReference>
<dbReference type="FunFam" id="3.40.50.300:FF:002357">
    <property type="entry name" value="Glutathione S-transferase class-mu 26 kDa isozyme"/>
    <property type="match status" value="1"/>
</dbReference>
<dbReference type="PANTHER" id="PTHR45703">
    <property type="entry name" value="DYNEIN HEAVY CHAIN"/>
    <property type="match status" value="1"/>
</dbReference>
<dbReference type="InterPro" id="IPR013602">
    <property type="entry name" value="Dynein_heavy_linker"/>
</dbReference>
<dbReference type="Gene3D" id="1.20.920.30">
    <property type="match status" value="1"/>
</dbReference>
<dbReference type="GO" id="GO:0000235">
    <property type="term" value="C:astral microtubule"/>
    <property type="evidence" value="ECO:0007669"/>
    <property type="project" value="UniProtKB-ARBA"/>
</dbReference>
<dbReference type="InterPro" id="IPR054354">
    <property type="entry name" value="DYNC2H1-like_lid"/>
</dbReference>
<evidence type="ECO:0000256" key="16">
    <source>
        <dbReference type="ARBA" id="ARBA00053342"/>
    </source>
</evidence>
<keyword evidence="20" id="KW-1185">Reference proteome</keyword>
<dbReference type="GeneID" id="37005438"/>
<evidence type="ECO:0000256" key="10">
    <source>
        <dbReference type="ARBA" id="ARBA00022840"/>
    </source>
</evidence>